<protein>
    <submittedName>
        <fullName evidence="2">Uncharacterized protein</fullName>
    </submittedName>
</protein>
<accession>A0AAN6LYY0</accession>
<evidence type="ECO:0000313" key="3">
    <source>
        <dbReference type="Proteomes" id="UP001280581"/>
    </source>
</evidence>
<keyword evidence="3" id="KW-1185">Reference proteome</keyword>
<reference evidence="2 3" key="1">
    <citation type="submission" date="2021-02" db="EMBL/GenBank/DDBJ databases">
        <title>Genome assembly of Pseudopithomyces chartarum.</title>
        <authorList>
            <person name="Jauregui R."/>
            <person name="Singh J."/>
            <person name="Voisey C."/>
        </authorList>
    </citation>
    <scope>NUCLEOTIDE SEQUENCE [LARGE SCALE GENOMIC DNA]</scope>
    <source>
        <strain evidence="2 3">AGR01</strain>
    </source>
</reference>
<comment type="caution">
    <text evidence="2">The sequence shown here is derived from an EMBL/GenBank/DDBJ whole genome shotgun (WGS) entry which is preliminary data.</text>
</comment>
<feature type="signal peptide" evidence="1">
    <location>
        <begin position="1"/>
        <end position="16"/>
    </location>
</feature>
<proteinExistence type="predicted"/>
<gene>
    <name evidence="2" type="ORF">GRF29_77g44419</name>
</gene>
<dbReference type="Proteomes" id="UP001280581">
    <property type="component" value="Unassembled WGS sequence"/>
</dbReference>
<keyword evidence="1" id="KW-0732">Signal</keyword>
<name>A0AAN6LYY0_9PLEO</name>
<dbReference type="EMBL" id="WVTA01000007">
    <property type="protein sequence ID" value="KAK3208229.1"/>
    <property type="molecule type" value="Genomic_DNA"/>
</dbReference>
<organism evidence="2 3">
    <name type="scientific">Pseudopithomyces chartarum</name>
    <dbReference type="NCBI Taxonomy" id="1892770"/>
    <lineage>
        <taxon>Eukaryota</taxon>
        <taxon>Fungi</taxon>
        <taxon>Dikarya</taxon>
        <taxon>Ascomycota</taxon>
        <taxon>Pezizomycotina</taxon>
        <taxon>Dothideomycetes</taxon>
        <taxon>Pleosporomycetidae</taxon>
        <taxon>Pleosporales</taxon>
        <taxon>Massarineae</taxon>
        <taxon>Didymosphaeriaceae</taxon>
        <taxon>Pseudopithomyces</taxon>
    </lineage>
</organism>
<evidence type="ECO:0000313" key="2">
    <source>
        <dbReference type="EMBL" id="KAK3208229.1"/>
    </source>
</evidence>
<evidence type="ECO:0000256" key="1">
    <source>
        <dbReference type="SAM" id="SignalP"/>
    </source>
</evidence>
<feature type="chain" id="PRO_5042995245" evidence="1">
    <location>
        <begin position="17"/>
        <end position="60"/>
    </location>
</feature>
<dbReference type="AlphaFoldDB" id="A0AAN6LYY0"/>
<sequence>MKSLAIVFLFFGIILAAPISLNEHLAVRTEPVPDNDDWVVYPDVDRDEDVVYAYHAINDK</sequence>